<proteinExistence type="predicted"/>
<reference evidence="2 3" key="1">
    <citation type="submission" date="2016-05" db="EMBL/GenBank/DDBJ databases">
        <title>Comparative analysis of secretome profiles of manganese(II)-oxidizing ascomycete fungi.</title>
        <authorList>
            <consortium name="DOE Joint Genome Institute"/>
            <person name="Zeiner C.A."/>
            <person name="Purvine S.O."/>
            <person name="Zink E.M."/>
            <person name="Wu S."/>
            <person name="Pasa-Tolic L."/>
            <person name="Chaput D.L."/>
            <person name="Haridas S."/>
            <person name="Grigoriev I.V."/>
            <person name="Santelli C.M."/>
            <person name="Hansel C.M."/>
        </authorList>
    </citation>
    <scope>NUCLEOTIDE SEQUENCE [LARGE SCALE GENOMIC DNA]</scope>
    <source>
        <strain evidence="2 3">AP3s5-JAC2a</strain>
    </source>
</reference>
<feature type="region of interest" description="Disordered" evidence="1">
    <location>
        <begin position="191"/>
        <end position="226"/>
    </location>
</feature>
<evidence type="ECO:0000256" key="1">
    <source>
        <dbReference type="SAM" id="MobiDB-lite"/>
    </source>
</evidence>
<name>A0A177CQL7_9PLEO</name>
<protein>
    <submittedName>
        <fullName evidence="2">Uncharacterized protein</fullName>
    </submittedName>
</protein>
<accession>A0A177CQL7</accession>
<sequence length="226" mass="26257">MVRLTASARKKFICSKSVKTPQRSIKYKQPAYPDDEVLHMDHIAPVGQKLLSAAVVITVAKSHILRDTSILSFLDWFSGQSQAPDLRYLEFCGVYQDLLYGRQLDHITLRRPKLEIVTTNADPLPQDDEDTREDATDSEEERRVARKARKTHRKTRDMRRQIRNLGKQRSMSMIMGREIYGFEMGKSFRGDLDYSDDDDDDDDDDVDPRKMKQELKMMEEGFGFDD</sequence>
<feature type="compositionally biased region" description="Acidic residues" evidence="1">
    <location>
        <begin position="125"/>
        <end position="139"/>
    </location>
</feature>
<dbReference type="InParanoid" id="A0A177CQL7"/>
<gene>
    <name evidence="2" type="ORF">CC84DRAFT_1172312</name>
</gene>
<feature type="compositionally biased region" description="Basic residues" evidence="1">
    <location>
        <begin position="144"/>
        <end position="157"/>
    </location>
</feature>
<feature type="compositionally biased region" description="Acidic residues" evidence="1">
    <location>
        <begin position="193"/>
        <end position="206"/>
    </location>
</feature>
<evidence type="ECO:0000313" key="2">
    <source>
        <dbReference type="EMBL" id="OAG09805.1"/>
    </source>
</evidence>
<dbReference type="EMBL" id="KV441549">
    <property type="protein sequence ID" value="OAG09805.1"/>
    <property type="molecule type" value="Genomic_DNA"/>
</dbReference>
<dbReference type="AlphaFoldDB" id="A0A177CQL7"/>
<keyword evidence="3" id="KW-1185">Reference proteome</keyword>
<dbReference type="Proteomes" id="UP000077069">
    <property type="component" value="Unassembled WGS sequence"/>
</dbReference>
<evidence type="ECO:0000313" key="3">
    <source>
        <dbReference type="Proteomes" id="UP000077069"/>
    </source>
</evidence>
<feature type="compositionally biased region" description="Basic and acidic residues" evidence="1">
    <location>
        <begin position="207"/>
        <end position="219"/>
    </location>
</feature>
<dbReference type="GeneID" id="28763460"/>
<feature type="region of interest" description="Disordered" evidence="1">
    <location>
        <begin position="119"/>
        <end position="158"/>
    </location>
</feature>
<dbReference type="RefSeq" id="XP_018040170.1">
    <property type="nucleotide sequence ID" value="XM_018179974.1"/>
</dbReference>
<organism evidence="2 3">
    <name type="scientific">Paraphaeosphaeria sporulosa</name>
    <dbReference type="NCBI Taxonomy" id="1460663"/>
    <lineage>
        <taxon>Eukaryota</taxon>
        <taxon>Fungi</taxon>
        <taxon>Dikarya</taxon>
        <taxon>Ascomycota</taxon>
        <taxon>Pezizomycotina</taxon>
        <taxon>Dothideomycetes</taxon>
        <taxon>Pleosporomycetidae</taxon>
        <taxon>Pleosporales</taxon>
        <taxon>Massarineae</taxon>
        <taxon>Didymosphaeriaceae</taxon>
        <taxon>Paraphaeosphaeria</taxon>
    </lineage>
</organism>